<organism evidence="2 3">
    <name type="scientific">Allacma fusca</name>
    <dbReference type="NCBI Taxonomy" id="39272"/>
    <lineage>
        <taxon>Eukaryota</taxon>
        <taxon>Metazoa</taxon>
        <taxon>Ecdysozoa</taxon>
        <taxon>Arthropoda</taxon>
        <taxon>Hexapoda</taxon>
        <taxon>Collembola</taxon>
        <taxon>Symphypleona</taxon>
        <taxon>Sminthuridae</taxon>
        <taxon>Allacma</taxon>
    </lineage>
</organism>
<accession>A0A8J2LBA8</accession>
<protein>
    <submittedName>
        <fullName evidence="2">Uncharacterized protein</fullName>
    </submittedName>
</protein>
<dbReference type="AlphaFoldDB" id="A0A8J2LBA8"/>
<feature type="compositionally biased region" description="Basic and acidic residues" evidence="1">
    <location>
        <begin position="59"/>
        <end position="70"/>
    </location>
</feature>
<dbReference type="PANTHER" id="PTHR46954">
    <property type="entry name" value="C2H2-TYPE DOMAIN-CONTAINING PROTEIN"/>
    <property type="match status" value="1"/>
</dbReference>
<feature type="compositionally biased region" description="Basic and acidic residues" evidence="1">
    <location>
        <begin position="41"/>
        <end position="51"/>
    </location>
</feature>
<reference evidence="2" key="1">
    <citation type="submission" date="2021-06" db="EMBL/GenBank/DDBJ databases">
        <authorList>
            <person name="Hodson N. C."/>
            <person name="Mongue J. A."/>
            <person name="Jaron S. K."/>
        </authorList>
    </citation>
    <scope>NUCLEOTIDE SEQUENCE</scope>
</reference>
<proteinExistence type="predicted"/>
<keyword evidence="3" id="KW-1185">Reference proteome</keyword>
<evidence type="ECO:0000256" key="1">
    <source>
        <dbReference type="SAM" id="MobiDB-lite"/>
    </source>
</evidence>
<sequence length="485" mass="54992">MVKSEYQLLYDAWKQAHPGISDTRTEKVQNRNKQMTVSSWIKDHAGQRRESQQPPAASRSEEPADPRETESVCIEEVDAVRPAQARKSLAQEKLKDDLYVVIAEIARIEFLKNTRFITDQDKVKIKVLKKNEAKLHAQLKRLQTVARNSRTYRMTRKLKLKELSIKYPELASEINANIGNRPGSGRPRLEESQHLLLKTIVDIVAPEASTDQRRRSELLNSCKTLDDLQKELARQGFHISKSALYLRLLPRNSSTTEGKRHVKTVPVRLLRADKTKMKSHSDAHFAATTILHLRELAETMGQECCFILSQDDKARILLGLPAANIQSPILMHMSYRVTLPDHDWVVAPGHKLIPSVYAGLDFDKRKLSYSGPTYIGIRSGKHDSSTAFSHACDFRRLIDLNEFKCLAKIPGSGEVKPIIIVFTDGGPDENHRFPKTLLEYAKHFNDFDLDAIFVACHAPGQSAYNQVERRMAPLLRDLSGIILPL</sequence>
<feature type="region of interest" description="Disordered" evidence="1">
    <location>
        <begin position="21"/>
        <end position="71"/>
    </location>
</feature>
<dbReference type="EMBL" id="CAJVCH010548708">
    <property type="protein sequence ID" value="CAG7828761.1"/>
    <property type="molecule type" value="Genomic_DNA"/>
</dbReference>
<dbReference type="OrthoDB" id="10065089at2759"/>
<evidence type="ECO:0000313" key="2">
    <source>
        <dbReference type="EMBL" id="CAG7828761.1"/>
    </source>
</evidence>
<dbReference type="PANTHER" id="PTHR46954:SF1">
    <property type="entry name" value="C2H2-TYPE DOMAIN-CONTAINING PROTEIN"/>
    <property type="match status" value="1"/>
</dbReference>
<gene>
    <name evidence="2" type="ORF">AFUS01_LOCUS38666</name>
</gene>
<dbReference type="Proteomes" id="UP000708208">
    <property type="component" value="Unassembled WGS sequence"/>
</dbReference>
<evidence type="ECO:0000313" key="3">
    <source>
        <dbReference type="Proteomes" id="UP000708208"/>
    </source>
</evidence>
<comment type="caution">
    <text evidence="2">The sequence shown here is derived from an EMBL/GenBank/DDBJ whole genome shotgun (WGS) entry which is preliminary data.</text>
</comment>
<name>A0A8J2LBA8_9HEXA</name>